<dbReference type="AlphaFoldDB" id="A0A812MDA9"/>
<evidence type="ECO:0000313" key="6">
    <source>
        <dbReference type="EMBL" id="CAE7262531.1"/>
    </source>
</evidence>
<dbReference type="PANTHER" id="PTHR33337">
    <property type="entry name" value="GFA DOMAIN-CONTAINING PROTEIN"/>
    <property type="match status" value="1"/>
</dbReference>
<organism evidence="6 7">
    <name type="scientific">Symbiodinium pilosum</name>
    <name type="common">Dinoflagellate</name>
    <dbReference type="NCBI Taxonomy" id="2952"/>
    <lineage>
        <taxon>Eukaryota</taxon>
        <taxon>Sar</taxon>
        <taxon>Alveolata</taxon>
        <taxon>Dinophyceae</taxon>
        <taxon>Suessiales</taxon>
        <taxon>Symbiodiniaceae</taxon>
        <taxon>Symbiodinium</taxon>
    </lineage>
</organism>
<keyword evidence="3" id="KW-0862">Zinc</keyword>
<evidence type="ECO:0000259" key="5">
    <source>
        <dbReference type="PROSITE" id="PS51891"/>
    </source>
</evidence>
<name>A0A812MDA9_SYMPI</name>
<evidence type="ECO:0000256" key="4">
    <source>
        <dbReference type="ARBA" id="ARBA00023239"/>
    </source>
</evidence>
<feature type="non-terminal residue" evidence="6">
    <location>
        <position position="220"/>
    </location>
</feature>
<evidence type="ECO:0000256" key="2">
    <source>
        <dbReference type="ARBA" id="ARBA00022723"/>
    </source>
</evidence>
<dbReference type="Pfam" id="PF04828">
    <property type="entry name" value="GFA"/>
    <property type="match status" value="1"/>
</dbReference>
<proteinExistence type="inferred from homology"/>
<keyword evidence="2" id="KW-0479">Metal-binding</keyword>
<dbReference type="GO" id="GO:0016846">
    <property type="term" value="F:carbon-sulfur lyase activity"/>
    <property type="evidence" value="ECO:0007669"/>
    <property type="project" value="InterPro"/>
</dbReference>
<feature type="domain" description="CENP-V/GFA" evidence="5">
    <location>
        <begin position="76"/>
        <end position="187"/>
    </location>
</feature>
<protein>
    <submittedName>
        <fullName evidence="6">KINB2 protein</fullName>
    </submittedName>
</protein>
<dbReference type="EMBL" id="CAJNIZ010007925">
    <property type="protein sequence ID" value="CAE7262531.1"/>
    <property type="molecule type" value="Genomic_DNA"/>
</dbReference>
<dbReference type="PANTHER" id="PTHR33337:SF40">
    <property type="entry name" value="CENP-V_GFA DOMAIN-CONTAINING PROTEIN-RELATED"/>
    <property type="match status" value="1"/>
</dbReference>
<dbReference type="GO" id="GO:0046872">
    <property type="term" value="F:metal ion binding"/>
    <property type="evidence" value="ECO:0007669"/>
    <property type="project" value="UniProtKB-KW"/>
</dbReference>
<comment type="caution">
    <text evidence="6">The sequence shown here is derived from an EMBL/GenBank/DDBJ whole genome shotgun (WGS) entry which is preliminary data.</text>
</comment>
<accession>A0A812MDA9</accession>
<dbReference type="OrthoDB" id="445475at2759"/>
<keyword evidence="4" id="KW-0456">Lyase</keyword>
<dbReference type="Gene3D" id="3.90.1590.10">
    <property type="entry name" value="glutathione-dependent formaldehyde- activating enzyme (gfa)"/>
    <property type="match status" value="1"/>
</dbReference>
<dbReference type="Proteomes" id="UP000649617">
    <property type="component" value="Unassembled WGS sequence"/>
</dbReference>
<dbReference type="SUPFAM" id="SSF51316">
    <property type="entry name" value="Mss4-like"/>
    <property type="match status" value="1"/>
</dbReference>
<gene>
    <name evidence="6" type="primary">KINB2</name>
    <name evidence="6" type="ORF">SPIL2461_LOCUS5548</name>
</gene>
<reference evidence="6" key="1">
    <citation type="submission" date="2021-02" db="EMBL/GenBank/DDBJ databases">
        <authorList>
            <person name="Dougan E. K."/>
            <person name="Rhodes N."/>
            <person name="Thang M."/>
            <person name="Chan C."/>
        </authorList>
    </citation>
    <scope>NUCLEOTIDE SEQUENCE</scope>
</reference>
<evidence type="ECO:0000256" key="1">
    <source>
        <dbReference type="ARBA" id="ARBA00005495"/>
    </source>
</evidence>
<dbReference type="PROSITE" id="PS51891">
    <property type="entry name" value="CENP_V_GFA"/>
    <property type="match status" value="1"/>
</dbReference>
<keyword evidence="7" id="KW-1185">Reference proteome</keyword>
<dbReference type="InterPro" id="IPR006913">
    <property type="entry name" value="CENP-V/GFA"/>
</dbReference>
<comment type="similarity">
    <text evidence="1">Belongs to the Gfa family.</text>
</comment>
<dbReference type="InterPro" id="IPR011057">
    <property type="entry name" value="Mss4-like_sf"/>
</dbReference>
<sequence>EILRNYDKAYSYHLKRGRAGAAQIFQVPVNTSDSAWVARAVAAAAKLEEAAAPEAVADVPIHAATEEASANISEIREFPCYCGAVMTRVTGDPISVSICHCSICRRLSGAPFVASAVFRPERVELRSREGGEPELFELQTSKQVVRQRCAACGAPLCGRLGRYTALPLGSLLSAEQSRSGSTLKAWKPTHHLPLGNTRNGNDVREMQKLTEAFIVRPPCV</sequence>
<evidence type="ECO:0000313" key="7">
    <source>
        <dbReference type="Proteomes" id="UP000649617"/>
    </source>
</evidence>
<evidence type="ECO:0000256" key="3">
    <source>
        <dbReference type="ARBA" id="ARBA00022833"/>
    </source>
</evidence>